<dbReference type="Pfam" id="PF07715">
    <property type="entry name" value="Plug"/>
    <property type="match status" value="1"/>
</dbReference>
<dbReference type="RefSeq" id="WP_184134715.1">
    <property type="nucleotide sequence ID" value="NZ_JACHKT010000018.1"/>
</dbReference>
<dbReference type="PANTHER" id="PTHR30069:SF29">
    <property type="entry name" value="HEMOGLOBIN AND HEMOGLOBIN-HAPTOGLOBIN-BINDING PROTEIN 1-RELATED"/>
    <property type="match status" value="1"/>
</dbReference>
<keyword evidence="4 8" id="KW-0812">Transmembrane</keyword>
<evidence type="ECO:0000256" key="8">
    <source>
        <dbReference type="PROSITE-ProRule" id="PRU01360"/>
    </source>
</evidence>
<evidence type="ECO:0008006" key="13">
    <source>
        <dbReference type="Google" id="ProtNLM"/>
    </source>
</evidence>
<feature type="domain" description="TonB-dependent transporter Oar-like beta-barrel" evidence="10">
    <location>
        <begin position="439"/>
        <end position="555"/>
    </location>
</feature>
<dbReference type="SUPFAM" id="SSF49464">
    <property type="entry name" value="Carboxypeptidase regulatory domain-like"/>
    <property type="match status" value="1"/>
</dbReference>
<comment type="similarity">
    <text evidence="8">Belongs to the TonB-dependent receptor family.</text>
</comment>
<dbReference type="Pfam" id="PF13715">
    <property type="entry name" value="CarbopepD_reg_2"/>
    <property type="match status" value="1"/>
</dbReference>
<organism evidence="11 12">
    <name type="scientific">Arcicella rosea</name>
    <dbReference type="NCBI Taxonomy" id="502909"/>
    <lineage>
        <taxon>Bacteria</taxon>
        <taxon>Pseudomonadati</taxon>
        <taxon>Bacteroidota</taxon>
        <taxon>Cytophagia</taxon>
        <taxon>Cytophagales</taxon>
        <taxon>Flectobacillaceae</taxon>
        <taxon>Arcicella</taxon>
    </lineage>
</organism>
<accession>A0A841EM28</accession>
<comment type="subcellular location">
    <subcellularLocation>
        <location evidence="1 8">Cell outer membrane</location>
        <topology evidence="1 8">Multi-pass membrane protein</topology>
    </subcellularLocation>
</comment>
<keyword evidence="6 8" id="KW-0472">Membrane</keyword>
<dbReference type="PROSITE" id="PS52016">
    <property type="entry name" value="TONB_DEPENDENT_REC_3"/>
    <property type="match status" value="1"/>
</dbReference>
<dbReference type="GO" id="GO:0044718">
    <property type="term" value="P:siderophore transmembrane transport"/>
    <property type="evidence" value="ECO:0007669"/>
    <property type="project" value="TreeGrafter"/>
</dbReference>
<evidence type="ECO:0000256" key="4">
    <source>
        <dbReference type="ARBA" id="ARBA00022692"/>
    </source>
</evidence>
<dbReference type="Pfam" id="PF25183">
    <property type="entry name" value="OMP_b-brl_4"/>
    <property type="match status" value="1"/>
</dbReference>
<protein>
    <recommendedName>
        <fullName evidence="13">TonB-dependent Receptor Plug Domain</fullName>
    </recommendedName>
</protein>
<dbReference type="EMBL" id="JACHKT010000018">
    <property type="protein sequence ID" value="MBB6003986.1"/>
    <property type="molecule type" value="Genomic_DNA"/>
</dbReference>
<keyword evidence="7 8" id="KW-0998">Cell outer membrane</keyword>
<keyword evidence="12" id="KW-1185">Reference proteome</keyword>
<evidence type="ECO:0000256" key="3">
    <source>
        <dbReference type="ARBA" id="ARBA00022452"/>
    </source>
</evidence>
<proteinExistence type="inferred from homology"/>
<dbReference type="InterPro" id="IPR036942">
    <property type="entry name" value="Beta-barrel_TonB_sf"/>
</dbReference>
<dbReference type="Gene3D" id="2.60.40.1120">
    <property type="entry name" value="Carboxypeptidase-like, regulatory domain"/>
    <property type="match status" value="1"/>
</dbReference>
<gene>
    <name evidence="11" type="ORF">HNP25_002647</name>
</gene>
<dbReference type="InterPro" id="IPR057601">
    <property type="entry name" value="Oar-like_b-barrel"/>
</dbReference>
<dbReference type="SUPFAM" id="SSF56935">
    <property type="entry name" value="Porins"/>
    <property type="match status" value="1"/>
</dbReference>
<evidence type="ECO:0000313" key="12">
    <source>
        <dbReference type="Proteomes" id="UP000524404"/>
    </source>
</evidence>
<dbReference type="PANTHER" id="PTHR30069">
    <property type="entry name" value="TONB-DEPENDENT OUTER MEMBRANE RECEPTOR"/>
    <property type="match status" value="1"/>
</dbReference>
<evidence type="ECO:0000259" key="9">
    <source>
        <dbReference type="Pfam" id="PF07715"/>
    </source>
</evidence>
<keyword evidence="3 8" id="KW-1134">Transmembrane beta strand</keyword>
<evidence type="ECO:0000256" key="1">
    <source>
        <dbReference type="ARBA" id="ARBA00004571"/>
    </source>
</evidence>
<dbReference type="InterPro" id="IPR037066">
    <property type="entry name" value="Plug_dom_sf"/>
</dbReference>
<reference evidence="11 12" key="1">
    <citation type="submission" date="2020-08" db="EMBL/GenBank/DDBJ databases">
        <title>Functional genomics of gut bacteria from endangered species of beetles.</title>
        <authorList>
            <person name="Carlos-Shanley C."/>
        </authorList>
    </citation>
    <scope>NUCLEOTIDE SEQUENCE [LARGE SCALE GENOMIC DNA]</scope>
    <source>
        <strain evidence="11 12">S00070</strain>
    </source>
</reference>
<dbReference type="Proteomes" id="UP000524404">
    <property type="component" value="Unassembled WGS sequence"/>
</dbReference>
<dbReference type="AlphaFoldDB" id="A0A841EM28"/>
<dbReference type="Gene3D" id="2.40.170.20">
    <property type="entry name" value="TonB-dependent receptor, beta-barrel domain"/>
    <property type="match status" value="1"/>
</dbReference>
<evidence type="ECO:0000256" key="7">
    <source>
        <dbReference type="ARBA" id="ARBA00023237"/>
    </source>
</evidence>
<dbReference type="GO" id="GO:0009279">
    <property type="term" value="C:cell outer membrane"/>
    <property type="evidence" value="ECO:0007669"/>
    <property type="project" value="UniProtKB-SubCell"/>
</dbReference>
<dbReference type="GO" id="GO:0015344">
    <property type="term" value="F:siderophore uptake transmembrane transporter activity"/>
    <property type="evidence" value="ECO:0007669"/>
    <property type="project" value="TreeGrafter"/>
</dbReference>
<dbReference type="InterPro" id="IPR008969">
    <property type="entry name" value="CarboxyPept-like_regulatory"/>
</dbReference>
<evidence type="ECO:0000256" key="6">
    <source>
        <dbReference type="ARBA" id="ARBA00023136"/>
    </source>
</evidence>
<evidence type="ECO:0000313" key="11">
    <source>
        <dbReference type="EMBL" id="MBB6003986.1"/>
    </source>
</evidence>
<dbReference type="InterPro" id="IPR039426">
    <property type="entry name" value="TonB-dep_rcpt-like"/>
</dbReference>
<dbReference type="Gene3D" id="2.170.130.10">
    <property type="entry name" value="TonB-dependent receptor, plug domain"/>
    <property type="match status" value="1"/>
</dbReference>
<comment type="caution">
    <text evidence="11">The sequence shown here is derived from an EMBL/GenBank/DDBJ whole genome shotgun (WGS) entry which is preliminary data.</text>
</comment>
<feature type="domain" description="TonB-dependent receptor plug" evidence="9">
    <location>
        <begin position="155"/>
        <end position="234"/>
    </location>
</feature>
<dbReference type="InterPro" id="IPR012910">
    <property type="entry name" value="Plug_dom"/>
</dbReference>
<name>A0A841EM28_9BACT</name>
<keyword evidence="5" id="KW-0732">Signal</keyword>
<sequence>MKKLLRILSLKCLLFCCTYIILPSQIVAQNAEFKLPLLTGKITDSKTGEPIVGVTIFLDFRKSGIITDTTGRFNIYLPKGDYVLKFSHVGYKPYRTKITLKGNTTFDLALDDVSKTLEEVIVSSQATRKSIQTPSLGVTLLSIKGIKKLPAMMGEVDIIRSLQTLPGVSSVGEGSNGINVRGGNIDQNLIYIDDAPIFNSTHLFGLFSVFASDAIRELELYKGSIPSRFGGRTASVLDIKMTDPSLEKFKLSGGIGFVSNRAMAEIPIIKEKLSVVVAGRLSFNDFWFKLIGPENMRNTRANFYDLATKVFFRPNKNNTFSLSTYVSKDFYQVDSLFSLENVVAKQTQFDYGHLNFSSRWSHYFNTKMSLDVVGVLSNYKTKTYAPDSVNRIDLRNSVNYKSVKVNFDYNPDEKHKINFGISGINYQISPGKLNENVSSRISTVLLPREQSLELGLFVDDEYKANEKLTIQAGIRYAQYLSFGPTTVRKYLDNEPRTISSQIGEETISSGAVEKTYGGFEPRLAIKYSLGENSTLKFGYNRMQQFIQLLSNNTTPLPTARWKTADEYIKPQVSDFISLGVFKTFKDNIWELSGESYFRSTQNVVDYISGANLQLTKAIETQLIAGKGKAYGLEVMVTKKRGELSGWMSYTYARSLQQVRGDFPELQQISDGNWYASNYDKPHSLNIMMNIQPTNHHSFSFTFAYNTGRPFSSPSGFFQLDNKKYPVYEARNNDRMSDYHRLDFSWTITNPSLKEKRWEGSWTFTVYNIYGRKNPYSVFFKPVGNGLKPYELSVFANPLISLTYNFKFL</sequence>
<evidence type="ECO:0000256" key="2">
    <source>
        <dbReference type="ARBA" id="ARBA00022448"/>
    </source>
</evidence>
<evidence type="ECO:0000256" key="5">
    <source>
        <dbReference type="ARBA" id="ARBA00022729"/>
    </source>
</evidence>
<keyword evidence="2 8" id="KW-0813">Transport</keyword>
<evidence type="ECO:0000259" key="10">
    <source>
        <dbReference type="Pfam" id="PF25183"/>
    </source>
</evidence>